<dbReference type="PROSITE" id="PS50041">
    <property type="entry name" value="C_TYPE_LECTIN_2"/>
    <property type="match status" value="1"/>
</dbReference>
<dbReference type="Proteomes" id="UP001642540">
    <property type="component" value="Unassembled WGS sequence"/>
</dbReference>
<evidence type="ECO:0000313" key="2">
    <source>
        <dbReference type="EMBL" id="CAL8068757.1"/>
    </source>
</evidence>
<sequence length="364" mass="41964">MCRPPALVVSASHIDNGNVLGTVDGKTYVTTNANLNLNEAKAFCERNGWTLAKITSSVQSRLLKFAYDPVYFNGWYWVGAQYNENTEKFMWTETGQEVQLWKSLGFSSWSNEDNDQNCFIYSSNNHAAGYYFRHACHHEHPSLCESSQPIKRTHNISQQDEELKKIGTFGGKTYFSDSNIRKWPESEAICKSKGLQLASVSSNPAQLRFFKRTTKRINFDGWFWIAKPNASIVYPAMNRSKLETRNCQCFDARNGGNFERECFYRHFTLCESVNGAELERSINDSQEASSESSEEFTKLATWEILALLSDEYERLSAEEKQHMIDMLWRRRGYSSEADDFLSRFENKMVTGEELSPSEEILRRI</sequence>
<keyword evidence="3" id="KW-1185">Reference proteome</keyword>
<dbReference type="Pfam" id="PF00059">
    <property type="entry name" value="Lectin_C"/>
    <property type="match status" value="1"/>
</dbReference>
<dbReference type="SUPFAM" id="SSF56436">
    <property type="entry name" value="C-type lectin-like"/>
    <property type="match status" value="2"/>
</dbReference>
<feature type="domain" description="C-type lectin" evidence="1">
    <location>
        <begin position="23"/>
        <end position="145"/>
    </location>
</feature>
<dbReference type="InterPro" id="IPR001304">
    <property type="entry name" value="C-type_lectin-like"/>
</dbReference>
<organism evidence="2 3">
    <name type="scientific">Orchesella dallaii</name>
    <dbReference type="NCBI Taxonomy" id="48710"/>
    <lineage>
        <taxon>Eukaryota</taxon>
        <taxon>Metazoa</taxon>
        <taxon>Ecdysozoa</taxon>
        <taxon>Arthropoda</taxon>
        <taxon>Hexapoda</taxon>
        <taxon>Collembola</taxon>
        <taxon>Entomobryomorpha</taxon>
        <taxon>Entomobryoidea</taxon>
        <taxon>Orchesellidae</taxon>
        <taxon>Orchesellinae</taxon>
        <taxon>Orchesella</taxon>
    </lineage>
</organism>
<accession>A0ABP1PKY9</accession>
<dbReference type="Gene3D" id="3.10.100.10">
    <property type="entry name" value="Mannose-Binding Protein A, subunit A"/>
    <property type="match status" value="2"/>
</dbReference>
<dbReference type="InterPro" id="IPR016186">
    <property type="entry name" value="C-type_lectin-like/link_sf"/>
</dbReference>
<dbReference type="InterPro" id="IPR016187">
    <property type="entry name" value="CTDL_fold"/>
</dbReference>
<reference evidence="2 3" key="1">
    <citation type="submission" date="2024-08" db="EMBL/GenBank/DDBJ databases">
        <authorList>
            <person name="Cucini C."/>
            <person name="Frati F."/>
        </authorList>
    </citation>
    <scope>NUCLEOTIDE SEQUENCE [LARGE SCALE GENOMIC DNA]</scope>
</reference>
<proteinExistence type="predicted"/>
<name>A0ABP1PKY9_9HEXA</name>
<dbReference type="CDD" id="cd00037">
    <property type="entry name" value="CLECT"/>
    <property type="match status" value="1"/>
</dbReference>
<evidence type="ECO:0000259" key="1">
    <source>
        <dbReference type="PROSITE" id="PS50041"/>
    </source>
</evidence>
<comment type="caution">
    <text evidence="2">The sequence shown here is derived from an EMBL/GenBank/DDBJ whole genome shotgun (WGS) entry which is preliminary data.</text>
</comment>
<evidence type="ECO:0000313" key="3">
    <source>
        <dbReference type="Proteomes" id="UP001642540"/>
    </source>
</evidence>
<dbReference type="EMBL" id="CAXLJM020000002">
    <property type="protein sequence ID" value="CAL8068757.1"/>
    <property type="molecule type" value="Genomic_DNA"/>
</dbReference>
<gene>
    <name evidence="2" type="ORF">ODALV1_LOCUS447</name>
</gene>
<protein>
    <recommendedName>
        <fullName evidence="1">C-type lectin domain-containing protein</fullName>
    </recommendedName>
</protein>